<dbReference type="EMBL" id="LT934117">
    <property type="protein sequence ID" value="VAH98757.1"/>
    <property type="molecule type" value="Genomic_DNA"/>
</dbReference>
<evidence type="ECO:0000256" key="1">
    <source>
        <dbReference type="SAM" id="SignalP"/>
    </source>
</evidence>
<feature type="signal peptide" evidence="1">
    <location>
        <begin position="1"/>
        <end position="24"/>
    </location>
</feature>
<dbReference type="PANTHER" id="PTHR31264:SF10">
    <property type="entry name" value="GENOME ASSEMBLY, CHROMOSOME: II"/>
    <property type="match status" value="1"/>
</dbReference>
<reference evidence="2 3" key="1">
    <citation type="submission" date="2017-09" db="EMBL/GenBank/DDBJ databases">
        <authorList>
            <consortium name="International Durum Wheat Genome Sequencing Consortium (IDWGSC)"/>
            <person name="Milanesi L."/>
        </authorList>
    </citation>
    <scope>NUCLEOTIDE SEQUENCE [LARGE SCALE GENOMIC DNA]</scope>
    <source>
        <strain evidence="3">cv. Svevo</strain>
    </source>
</reference>
<gene>
    <name evidence="2" type="ORF">TRITD_4Av1G245420</name>
</gene>
<name>A0A9R0STR5_TRITD</name>
<evidence type="ECO:0000313" key="2">
    <source>
        <dbReference type="EMBL" id="VAH98757.1"/>
    </source>
</evidence>
<proteinExistence type="predicted"/>
<dbReference type="OMA" id="CIMSNEF"/>
<keyword evidence="3" id="KW-1185">Reference proteome</keyword>
<sequence length="200" mass="22450">MCLVWCKTKLVLLVFSSCAGQWLADPITFEVLRCAAPHRYYAHGCFCWQVYKANKLIVLDARRMEFSALNLPSPPGRYGQQVAIVEAGEGRLGMLTICDKIQSDAYHLFYAVQSTDGNGANQWQSKSLISLPENYDYCIMGVAGGYLLLCGYPEDNRPKVVYFSLNLQTFQVELFCQTDDYVLIGDLYADLPPSFSPPTL</sequence>
<dbReference type="PANTHER" id="PTHR31264">
    <property type="entry name" value="OS07G0554500 PROTEIN-RELATED"/>
    <property type="match status" value="1"/>
</dbReference>
<dbReference type="Gramene" id="TRITD4Av1G245420.1">
    <property type="protein sequence ID" value="TRITD4Av1G245420.1"/>
    <property type="gene ID" value="TRITD4Av1G245420"/>
</dbReference>
<organism evidence="2 3">
    <name type="scientific">Triticum turgidum subsp. durum</name>
    <name type="common">Durum wheat</name>
    <name type="synonym">Triticum durum</name>
    <dbReference type="NCBI Taxonomy" id="4567"/>
    <lineage>
        <taxon>Eukaryota</taxon>
        <taxon>Viridiplantae</taxon>
        <taxon>Streptophyta</taxon>
        <taxon>Embryophyta</taxon>
        <taxon>Tracheophyta</taxon>
        <taxon>Spermatophyta</taxon>
        <taxon>Magnoliopsida</taxon>
        <taxon>Liliopsida</taxon>
        <taxon>Poales</taxon>
        <taxon>Poaceae</taxon>
        <taxon>BOP clade</taxon>
        <taxon>Pooideae</taxon>
        <taxon>Triticodae</taxon>
        <taxon>Triticeae</taxon>
        <taxon>Triticinae</taxon>
        <taxon>Triticum</taxon>
    </lineage>
</organism>
<accession>A0A9R0STR5</accession>
<keyword evidence="1" id="KW-0732">Signal</keyword>
<evidence type="ECO:0000313" key="3">
    <source>
        <dbReference type="Proteomes" id="UP000324705"/>
    </source>
</evidence>
<feature type="chain" id="PRO_5040488308" description="F-box associated domain-containing protein" evidence="1">
    <location>
        <begin position="25"/>
        <end position="200"/>
    </location>
</feature>
<dbReference type="Proteomes" id="UP000324705">
    <property type="component" value="Chromosome 4A"/>
</dbReference>
<protein>
    <recommendedName>
        <fullName evidence="4">F-box associated domain-containing protein</fullName>
    </recommendedName>
</protein>
<dbReference type="AlphaFoldDB" id="A0A9R0STR5"/>
<evidence type="ECO:0008006" key="4">
    <source>
        <dbReference type="Google" id="ProtNLM"/>
    </source>
</evidence>